<evidence type="ECO:0000259" key="6">
    <source>
        <dbReference type="Pfam" id="PF24827"/>
    </source>
</evidence>
<dbReference type="SUPFAM" id="SSF53187">
    <property type="entry name" value="Zn-dependent exopeptidases"/>
    <property type="match status" value="1"/>
</dbReference>
<dbReference type="Gene3D" id="3.40.630.10">
    <property type="entry name" value="Zn peptidases"/>
    <property type="match status" value="1"/>
</dbReference>
<dbReference type="PIRSF" id="PIRSF039012">
    <property type="entry name" value="ASP"/>
    <property type="match status" value="1"/>
</dbReference>
<feature type="signal peptide" evidence="5">
    <location>
        <begin position="1"/>
        <end position="22"/>
    </location>
</feature>
<keyword evidence="8" id="KW-1185">Reference proteome</keyword>
<reference evidence="7 8" key="1">
    <citation type="submission" date="2023-10" db="EMBL/GenBank/DDBJ databases">
        <title>Two novel species belonging to the OM43/NOR5 clade.</title>
        <authorList>
            <person name="Park M."/>
        </authorList>
    </citation>
    <scope>NUCLEOTIDE SEQUENCE [LARGE SCALE GENOMIC DNA]</scope>
    <source>
        <strain evidence="7 8">IMCC43200</strain>
    </source>
</reference>
<evidence type="ECO:0000256" key="2">
    <source>
        <dbReference type="ARBA" id="ARBA00022723"/>
    </source>
</evidence>
<accession>A0ABZ0I5P0</accession>
<dbReference type="EMBL" id="CP136864">
    <property type="protein sequence ID" value="WOJ94827.1"/>
    <property type="molecule type" value="Genomic_DNA"/>
</dbReference>
<dbReference type="InterPro" id="IPR043795">
    <property type="entry name" value="N-alpha-Ac-DABA-like"/>
</dbReference>
<dbReference type="InterPro" id="IPR055438">
    <property type="entry name" value="AstE_AspA_cat"/>
</dbReference>
<keyword evidence="2" id="KW-0479">Metal-binding</keyword>
<gene>
    <name evidence="7" type="ORF">R0135_06565</name>
</gene>
<name>A0ABZ0I5P0_9GAMM</name>
<keyword evidence="4" id="KW-0862">Zinc</keyword>
<evidence type="ECO:0000256" key="4">
    <source>
        <dbReference type="ARBA" id="ARBA00022833"/>
    </source>
</evidence>
<evidence type="ECO:0000256" key="5">
    <source>
        <dbReference type="SAM" id="SignalP"/>
    </source>
</evidence>
<dbReference type="InterPro" id="IPR053138">
    <property type="entry name" value="N-alpha-Ac-DABA_deacetylase"/>
</dbReference>
<evidence type="ECO:0000313" key="8">
    <source>
        <dbReference type="Proteomes" id="UP001626537"/>
    </source>
</evidence>
<dbReference type="Proteomes" id="UP001626537">
    <property type="component" value="Chromosome"/>
</dbReference>
<dbReference type="RefSeq" id="WP_407349461.1">
    <property type="nucleotide sequence ID" value="NZ_CP136864.1"/>
</dbReference>
<dbReference type="PANTHER" id="PTHR37326:SF1">
    <property type="entry name" value="BLL3975 PROTEIN"/>
    <property type="match status" value="1"/>
</dbReference>
<sequence>MTAANRFFFFLVFSAATLSAKADSFAVGGIEADRGELVSGFITVPKGMDSASEIPVSIAHGTNDGPVLALIAGTHGYEYPPITALQTIRAKLDPATLSGTVIMVHIANMPSFLGRTIYYSPGDGKNLNRMYPGDPDGSISQRIAHLITTEVIDQADYLVDLHGGDGNEALRPYVYMPVTGEAEFDAKIQGLAVAFGLDHIVMDTGPQHASGPSLFTDQTALERGIPAITTETGQSGSNDPYWVGLAENGIWNVLRHLSMIPGDEVPNTGITWLGDYKVVTSPQSGIFKAVTRDGYAVTEGTILGVLVDFFGNELTKIRAPFSGIVNYVISTPPVSKGEPVAMISKVNDR</sequence>
<dbReference type="CDD" id="cd18174">
    <property type="entry name" value="M14_ASTE_ASPA_like"/>
    <property type="match status" value="1"/>
</dbReference>
<evidence type="ECO:0000256" key="3">
    <source>
        <dbReference type="ARBA" id="ARBA00022801"/>
    </source>
</evidence>
<comment type="cofactor">
    <cofactor evidence="1">
        <name>Zn(2+)</name>
        <dbReference type="ChEBI" id="CHEBI:29105"/>
    </cofactor>
</comment>
<dbReference type="Pfam" id="PF24827">
    <property type="entry name" value="AstE_AspA_cat"/>
    <property type="match status" value="1"/>
</dbReference>
<protein>
    <submittedName>
        <fullName evidence="7">M14 family metallopeptidase</fullName>
    </submittedName>
</protein>
<evidence type="ECO:0000256" key="1">
    <source>
        <dbReference type="ARBA" id="ARBA00001947"/>
    </source>
</evidence>
<dbReference type="PANTHER" id="PTHR37326">
    <property type="entry name" value="BLL3975 PROTEIN"/>
    <property type="match status" value="1"/>
</dbReference>
<evidence type="ECO:0000313" key="7">
    <source>
        <dbReference type="EMBL" id="WOJ94827.1"/>
    </source>
</evidence>
<proteinExistence type="predicted"/>
<organism evidence="7 8">
    <name type="scientific">Congregibacter variabilis</name>
    <dbReference type="NCBI Taxonomy" id="3081200"/>
    <lineage>
        <taxon>Bacteria</taxon>
        <taxon>Pseudomonadati</taxon>
        <taxon>Pseudomonadota</taxon>
        <taxon>Gammaproteobacteria</taxon>
        <taxon>Cellvibrionales</taxon>
        <taxon>Halieaceae</taxon>
        <taxon>Congregibacter</taxon>
    </lineage>
</organism>
<feature type="chain" id="PRO_5045505928" evidence="5">
    <location>
        <begin position="23"/>
        <end position="349"/>
    </location>
</feature>
<keyword evidence="5" id="KW-0732">Signal</keyword>
<keyword evidence="3" id="KW-0378">Hydrolase</keyword>
<feature type="domain" description="Succinylglutamate desuccinylase/Aspartoacylase catalytic" evidence="6">
    <location>
        <begin position="65"/>
        <end position="257"/>
    </location>
</feature>